<evidence type="ECO:0000313" key="2">
    <source>
        <dbReference type="EMBL" id="MBL1118444.1"/>
    </source>
</evidence>
<dbReference type="PANTHER" id="PTHR10992">
    <property type="entry name" value="METHYLESTERASE FAMILY MEMBER"/>
    <property type="match status" value="1"/>
</dbReference>
<keyword evidence="2" id="KW-0378">Hydrolase</keyword>
<dbReference type="PANTHER" id="PTHR10992:SF1032">
    <property type="entry name" value="METHYLESTERASE 17"/>
    <property type="match status" value="1"/>
</dbReference>
<dbReference type="SUPFAM" id="SSF53474">
    <property type="entry name" value="alpha/beta-Hydrolases"/>
    <property type="match status" value="1"/>
</dbReference>
<sequence length="245" mass="26795">MATYVLVHGAGHGGWCYRKVARLLEAEGHTVYSPTLTGLGDRSHLVSPDVDLNMHITEVANLLFYEGLRDVVLVGHSYGGTVIKGAADRVSDRVGKLVFLDAPDGRSQIEAFPALLKERENGQVINGVELVLFPSEDLVRFFGVTDPKDIKWTLPRLTPHPWKTLEQPLVLNNEPTLEAIPQYRIVSTTSLGRGIHNQDLIAKARAEGRFWEIDSGHDLMISEPEAVAALLTEIASAAVRTTGGV</sequence>
<dbReference type="EMBL" id="JAERRG010000023">
    <property type="protein sequence ID" value="MBL1118444.1"/>
    <property type="molecule type" value="Genomic_DNA"/>
</dbReference>
<keyword evidence="3" id="KW-1185">Reference proteome</keyword>
<organism evidence="2 3">
    <name type="scientific">Streptomyces endocoffeicus</name>
    <dbReference type="NCBI Taxonomy" id="2898945"/>
    <lineage>
        <taxon>Bacteria</taxon>
        <taxon>Bacillati</taxon>
        <taxon>Actinomycetota</taxon>
        <taxon>Actinomycetes</taxon>
        <taxon>Kitasatosporales</taxon>
        <taxon>Streptomycetaceae</taxon>
        <taxon>Streptomyces</taxon>
    </lineage>
</organism>
<feature type="domain" description="AB hydrolase-1" evidence="1">
    <location>
        <begin position="5"/>
        <end position="229"/>
    </location>
</feature>
<dbReference type="InterPro" id="IPR000073">
    <property type="entry name" value="AB_hydrolase_1"/>
</dbReference>
<gene>
    <name evidence="2" type="ORF">JK364_39685</name>
</gene>
<reference evidence="2 3" key="1">
    <citation type="submission" date="2021-01" db="EMBL/GenBank/DDBJ databases">
        <title>WGS of actinomycetes isolated from Thailand.</title>
        <authorList>
            <person name="Thawai C."/>
        </authorList>
    </citation>
    <scope>NUCLEOTIDE SEQUENCE [LARGE SCALE GENOMIC DNA]</scope>
    <source>
        <strain evidence="2 3">CA3R110</strain>
    </source>
</reference>
<dbReference type="InterPro" id="IPR029058">
    <property type="entry name" value="AB_hydrolase_fold"/>
</dbReference>
<dbReference type="GO" id="GO:0016787">
    <property type="term" value="F:hydrolase activity"/>
    <property type="evidence" value="ECO:0007669"/>
    <property type="project" value="UniProtKB-KW"/>
</dbReference>
<dbReference type="Pfam" id="PF12697">
    <property type="entry name" value="Abhydrolase_6"/>
    <property type="match status" value="1"/>
</dbReference>
<comment type="caution">
    <text evidence="2">The sequence shown here is derived from an EMBL/GenBank/DDBJ whole genome shotgun (WGS) entry which is preliminary data.</text>
</comment>
<protein>
    <submittedName>
        <fullName evidence="2">Alpha/beta hydrolase</fullName>
    </submittedName>
</protein>
<dbReference type="RefSeq" id="WP_201856267.1">
    <property type="nucleotide sequence ID" value="NZ_JAERRG010000023.1"/>
</dbReference>
<evidence type="ECO:0000259" key="1">
    <source>
        <dbReference type="Pfam" id="PF12697"/>
    </source>
</evidence>
<accession>A0ABS1Q190</accession>
<dbReference type="Proteomes" id="UP000621510">
    <property type="component" value="Unassembled WGS sequence"/>
</dbReference>
<evidence type="ECO:0000313" key="3">
    <source>
        <dbReference type="Proteomes" id="UP000621510"/>
    </source>
</evidence>
<dbReference type="Gene3D" id="3.40.50.1820">
    <property type="entry name" value="alpha/beta hydrolase"/>
    <property type="match status" value="1"/>
</dbReference>
<dbReference type="InterPro" id="IPR045889">
    <property type="entry name" value="MES/HNL"/>
</dbReference>
<proteinExistence type="predicted"/>
<name>A0ABS1Q190_9ACTN</name>